<dbReference type="Proteomes" id="UP001054945">
    <property type="component" value="Unassembled WGS sequence"/>
</dbReference>
<keyword evidence="3" id="KW-1185">Reference proteome</keyword>
<reference evidence="2 3" key="1">
    <citation type="submission" date="2021-06" db="EMBL/GenBank/DDBJ databases">
        <title>Caerostris extrusa draft genome.</title>
        <authorList>
            <person name="Kono N."/>
            <person name="Arakawa K."/>
        </authorList>
    </citation>
    <scope>NUCLEOTIDE SEQUENCE [LARGE SCALE GENOMIC DNA]</scope>
</reference>
<evidence type="ECO:0000256" key="1">
    <source>
        <dbReference type="SAM" id="MobiDB-lite"/>
    </source>
</evidence>
<sequence>MLRIGDLSRNLSSLDWHYFFVTFSLFPMASTKSTTGAMWNRTKRYNIANGNRRKVYGPIQLLVANIAPTKMRQRAQDSSEGEHSHGSKFPKVTKPASRIFQVCLMRGDEMGFG</sequence>
<dbReference type="EMBL" id="BPLR01017580">
    <property type="protein sequence ID" value="GIY92738.1"/>
    <property type="molecule type" value="Genomic_DNA"/>
</dbReference>
<dbReference type="AlphaFoldDB" id="A0AAV4XE40"/>
<evidence type="ECO:0000313" key="3">
    <source>
        <dbReference type="Proteomes" id="UP001054945"/>
    </source>
</evidence>
<proteinExistence type="predicted"/>
<gene>
    <name evidence="2" type="ORF">CEXT_535571</name>
</gene>
<protein>
    <submittedName>
        <fullName evidence="2">Uncharacterized protein</fullName>
    </submittedName>
</protein>
<name>A0AAV4XE40_CAEEX</name>
<feature type="compositionally biased region" description="Basic and acidic residues" evidence="1">
    <location>
        <begin position="74"/>
        <end position="85"/>
    </location>
</feature>
<accession>A0AAV4XE40</accession>
<evidence type="ECO:0000313" key="2">
    <source>
        <dbReference type="EMBL" id="GIY92738.1"/>
    </source>
</evidence>
<feature type="region of interest" description="Disordered" evidence="1">
    <location>
        <begin position="72"/>
        <end position="91"/>
    </location>
</feature>
<organism evidence="2 3">
    <name type="scientific">Caerostris extrusa</name>
    <name type="common">Bark spider</name>
    <name type="synonym">Caerostris bankana</name>
    <dbReference type="NCBI Taxonomy" id="172846"/>
    <lineage>
        <taxon>Eukaryota</taxon>
        <taxon>Metazoa</taxon>
        <taxon>Ecdysozoa</taxon>
        <taxon>Arthropoda</taxon>
        <taxon>Chelicerata</taxon>
        <taxon>Arachnida</taxon>
        <taxon>Araneae</taxon>
        <taxon>Araneomorphae</taxon>
        <taxon>Entelegynae</taxon>
        <taxon>Araneoidea</taxon>
        <taxon>Araneidae</taxon>
        <taxon>Caerostris</taxon>
    </lineage>
</organism>
<comment type="caution">
    <text evidence="2">The sequence shown here is derived from an EMBL/GenBank/DDBJ whole genome shotgun (WGS) entry which is preliminary data.</text>
</comment>